<reference evidence="3" key="1">
    <citation type="submission" date="2017-09" db="EMBL/GenBank/DDBJ databases">
        <title>Depth-based differentiation of microbial function through sediment-hosted aquifers and enrichment of novel symbionts in the deep terrestrial subsurface.</title>
        <authorList>
            <person name="Probst A.J."/>
            <person name="Ladd B."/>
            <person name="Jarett J.K."/>
            <person name="Geller-Mcgrath D.E."/>
            <person name="Sieber C.M.K."/>
            <person name="Emerson J.B."/>
            <person name="Anantharaman K."/>
            <person name="Thomas B.C."/>
            <person name="Malmstrom R."/>
            <person name="Stieglmeier M."/>
            <person name="Klingl A."/>
            <person name="Woyke T."/>
            <person name="Ryan C.M."/>
            <person name="Banfield J.F."/>
        </authorList>
    </citation>
    <scope>NUCLEOTIDE SEQUENCE [LARGE SCALE GENOMIC DNA]</scope>
</reference>
<dbReference type="EMBL" id="PFAQ01000010">
    <property type="protein sequence ID" value="PIT95259.1"/>
    <property type="molecule type" value="Genomic_DNA"/>
</dbReference>
<feature type="transmembrane region" description="Helical" evidence="1">
    <location>
        <begin position="74"/>
        <end position="93"/>
    </location>
</feature>
<evidence type="ECO:0000256" key="1">
    <source>
        <dbReference type="SAM" id="Phobius"/>
    </source>
</evidence>
<proteinExistence type="predicted"/>
<dbReference type="AlphaFoldDB" id="A0A2M6WR17"/>
<evidence type="ECO:0000313" key="3">
    <source>
        <dbReference type="Proteomes" id="UP000228900"/>
    </source>
</evidence>
<keyword evidence="1" id="KW-0472">Membrane</keyword>
<sequence>MVSFVAAAILSASKEDRSDLIVPILFLSLFLPLQILGYYKYRQFLSKKGIKTGDQINKKLNDVETHKFLAEKGVVAAIFALSAFFTWGVLKLFNKVFDN</sequence>
<gene>
    <name evidence="2" type="ORF">COT98_00475</name>
</gene>
<accession>A0A2M6WR17</accession>
<organism evidence="2 3">
    <name type="scientific">Candidatus Falkowbacteria bacterium CG10_big_fil_rev_8_21_14_0_10_39_9</name>
    <dbReference type="NCBI Taxonomy" id="1974566"/>
    <lineage>
        <taxon>Bacteria</taxon>
        <taxon>Candidatus Falkowiibacteriota</taxon>
    </lineage>
</organism>
<keyword evidence="1" id="KW-1133">Transmembrane helix</keyword>
<dbReference type="Proteomes" id="UP000228900">
    <property type="component" value="Unassembled WGS sequence"/>
</dbReference>
<evidence type="ECO:0000313" key="2">
    <source>
        <dbReference type="EMBL" id="PIT95259.1"/>
    </source>
</evidence>
<feature type="transmembrane region" description="Helical" evidence="1">
    <location>
        <begin position="20"/>
        <end position="39"/>
    </location>
</feature>
<protein>
    <submittedName>
        <fullName evidence="2">Uncharacterized protein</fullName>
    </submittedName>
</protein>
<name>A0A2M6WR17_9BACT</name>
<comment type="caution">
    <text evidence="2">The sequence shown here is derived from an EMBL/GenBank/DDBJ whole genome shotgun (WGS) entry which is preliminary data.</text>
</comment>
<keyword evidence="1" id="KW-0812">Transmembrane</keyword>